<dbReference type="InterPro" id="IPR050807">
    <property type="entry name" value="TransReg_Diox_bact_type"/>
</dbReference>
<dbReference type="SUPFAM" id="SSF47413">
    <property type="entry name" value="lambda repressor-like DNA-binding domains"/>
    <property type="match status" value="1"/>
</dbReference>
<evidence type="ECO:0000313" key="3">
    <source>
        <dbReference type="EMBL" id="KUE76655.1"/>
    </source>
</evidence>
<dbReference type="GO" id="GO:0005829">
    <property type="term" value="C:cytosol"/>
    <property type="evidence" value="ECO:0007669"/>
    <property type="project" value="TreeGrafter"/>
</dbReference>
<name>A0A0W7TSG1_9FIRM</name>
<dbReference type="SMART" id="SM00530">
    <property type="entry name" value="HTH_XRE"/>
    <property type="match status" value="1"/>
</dbReference>
<dbReference type="PANTHER" id="PTHR46797">
    <property type="entry name" value="HTH-TYPE TRANSCRIPTIONAL REGULATOR"/>
    <property type="match status" value="1"/>
</dbReference>
<dbReference type="InterPro" id="IPR001387">
    <property type="entry name" value="Cro/C1-type_HTH"/>
</dbReference>
<proteinExistence type="predicted"/>
<dbReference type="PANTHER" id="PTHR46797:SF1">
    <property type="entry name" value="METHYLPHOSPHONATE SYNTHASE"/>
    <property type="match status" value="1"/>
</dbReference>
<evidence type="ECO:0000256" key="1">
    <source>
        <dbReference type="ARBA" id="ARBA00023125"/>
    </source>
</evidence>
<dbReference type="Gene3D" id="1.10.260.40">
    <property type="entry name" value="lambda repressor-like DNA-binding domains"/>
    <property type="match status" value="1"/>
</dbReference>
<accession>A0A0W7TSG1</accession>
<evidence type="ECO:0000313" key="4">
    <source>
        <dbReference type="Proteomes" id="UP000053433"/>
    </source>
</evidence>
<organism evidence="3 4">
    <name type="scientific">Ruthenibacterium lactatiformans</name>
    <dbReference type="NCBI Taxonomy" id="1550024"/>
    <lineage>
        <taxon>Bacteria</taxon>
        <taxon>Bacillati</taxon>
        <taxon>Bacillota</taxon>
        <taxon>Clostridia</taxon>
        <taxon>Eubacteriales</taxon>
        <taxon>Oscillospiraceae</taxon>
        <taxon>Ruthenibacterium</taxon>
    </lineage>
</organism>
<protein>
    <submittedName>
        <fullName evidence="3">XRE family transcriptional regulator</fullName>
    </submittedName>
</protein>
<dbReference type="EMBL" id="LMUA01000008">
    <property type="protein sequence ID" value="KUE76655.1"/>
    <property type="molecule type" value="Genomic_DNA"/>
</dbReference>
<dbReference type="Proteomes" id="UP000053433">
    <property type="component" value="Unassembled WGS sequence"/>
</dbReference>
<dbReference type="GO" id="GO:0003700">
    <property type="term" value="F:DNA-binding transcription factor activity"/>
    <property type="evidence" value="ECO:0007669"/>
    <property type="project" value="TreeGrafter"/>
</dbReference>
<dbReference type="GO" id="GO:0003677">
    <property type="term" value="F:DNA binding"/>
    <property type="evidence" value="ECO:0007669"/>
    <property type="project" value="UniProtKB-KW"/>
</dbReference>
<dbReference type="RefSeq" id="WP_016295721.1">
    <property type="nucleotide sequence ID" value="NZ_LMUA01000008.1"/>
</dbReference>
<reference evidence="3 4" key="1">
    <citation type="submission" date="2015-10" db="EMBL/GenBank/DDBJ databases">
        <title>A novel member of the family Ruminococcaceae isolated from human faeces.</title>
        <authorList>
            <person name="Shkoporov A.N."/>
            <person name="Chaplin A.V."/>
            <person name="Motuzova O.V."/>
            <person name="Kafarskaia L.I."/>
            <person name="Efimov B.A."/>
        </authorList>
    </citation>
    <scope>NUCLEOTIDE SEQUENCE [LARGE SCALE GENOMIC DNA]</scope>
    <source>
        <strain evidence="3 4">668</strain>
    </source>
</reference>
<dbReference type="AlphaFoldDB" id="A0A0W7TSG1"/>
<gene>
    <name evidence="3" type="ORF">ASJ35_07930</name>
</gene>
<sequence>MYEDFVPERLAKLRLQKGVSARDMSLSLGQANNYINNIENKKSLPAMQSFFYICEYLGVTPREFFDEGNPYPEALQEFIEEGKKLDPKSMAYLLGIMKELNSKK</sequence>
<dbReference type="InterPro" id="IPR010982">
    <property type="entry name" value="Lambda_DNA-bd_dom_sf"/>
</dbReference>
<comment type="caution">
    <text evidence="3">The sequence shown here is derived from an EMBL/GenBank/DDBJ whole genome shotgun (WGS) entry which is preliminary data.</text>
</comment>
<dbReference type="Pfam" id="PF12844">
    <property type="entry name" value="HTH_19"/>
    <property type="match status" value="1"/>
</dbReference>
<evidence type="ECO:0000259" key="2">
    <source>
        <dbReference type="PROSITE" id="PS50943"/>
    </source>
</evidence>
<dbReference type="PROSITE" id="PS50943">
    <property type="entry name" value="HTH_CROC1"/>
    <property type="match status" value="1"/>
</dbReference>
<keyword evidence="1" id="KW-0238">DNA-binding</keyword>
<feature type="domain" description="HTH cro/C1-type" evidence="2">
    <location>
        <begin position="10"/>
        <end position="64"/>
    </location>
</feature>
<dbReference type="CDD" id="cd00093">
    <property type="entry name" value="HTH_XRE"/>
    <property type="match status" value="1"/>
</dbReference>